<keyword evidence="2" id="KW-1185">Reference proteome</keyword>
<accession>A0ABS5M8Y6</accession>
<dbReference type="Proteomes" id="UP000811492">
    <property type="component" value="Unassembled WGS sequence"/>
</dbReference>
<organism evidence="1 2">
    <name type="scientific">Leucobacter manosquensis</name>
    <dbReference type="NCBI Taxonomy" id="2810611"/>
    <lineage>
        <taxon>Bacteria</taxon>
        <taxon>Bacillati</taxon>
        <taxon>Actinomycetota</taxon>
        <taxon>Actinomycetes</taxon>
        <taxon>Micrococcales</taxon>
        <taxon>Microbacteriaceae</taxon>
        <taxon>Leucobacter</taxon>
    </lineage>
</organism>
<dbReference type="EMBL" id="JAFEVO010000002">
    <property type="protein sequence ID" value="MBS3183446.1"/>
    <property type="molecule type" value="Genomic_DNA"/>
</dbReference>
<reference evidence="1 2" key="1">
    <citation type="submission" date="2021-02" db="EMBL/GenBank/DDBJ databases">
        <title>Draft genome and description of Leucobacter sp nov strain Marseille-Q4368.</title>
        <authorList>
            <person name="Boxberger M."/>
            <person name="La Scola B."/>
        </authorList>
    </citation>
    <scope>NUCLEOTIDE SEQUENCE [LARGE SCALE GENOMIC DNA]</scope>
    <source>
        <strain evidence="1 2">Marseille-Q4368</strain>
    </source>
</reference>
<protein>
    <submittedName>
        <fullName evidence="1">Uncharacterized protein</fullName>
    </submittedName>
</protein>
<comment type="caution">
    <text evidence="1">The sequence shown here is derived from an EMBL/GenBank/DDBJ whole genome shotgun (WGS) entry which is preliminary data.</text>
</comment>
<sequence length="45" mass="5067">MDVADEELLDTYTNDEGNARTVRKVLDAEVTVSLRGQTVTVDRRN</sequence>
<proteinExistence type="predicted"/>
<evidence type="ECO:0000313" key="2">
    <source>
        <dbReference type="Proteomes" id="UP000811492"/>
    </source>
</evidence>
<dbReference type="RefSeq" id="WP_211650581.1">
    <property type="nucleotide sequence ID" value="NZ_JAFEVO010000002.1"/>
</dbReference>
<name>A0ABS5M8Y6_9MICO</name>
<gene>
    <name evidence="1" type="ORF">JSQ98_14765</name>
</gene>
<evidence type="ECO:0000313" key="1">
    <source>
        <dbReference type="EMBL" id="MBS3183446.1"/>
    </source>
</evidence>